<evidence type="ECO:0000313" key="5">
    <source>
        <dbReference type="EMBL" id="CCH28785.1"/>
    </source>
</evidence>
<dbReference type="PANTHER" id="PTHR43606">
    <property type="entry name" value="PHOSPHATASE, PUTATIVE (AFU_ORTHOLOGUE AFUA_6G08710)-RELATED"/>
    <property type="match status" value="1"/>
</dbReference>
<dbReference type="HOGENOM" id="CLU_015982_1_0_11"/>
<dbReference type="CDD" id="cd07389">
    <property type="entry name" value="MPP_PhoD"/>
    <property type="match status" value="1"/>
</dbReference>
<dbReference type="STRING" id="1179773.BN6_14620"/>
<dbReference type="InterPro" id="IPR032093">
    <property type="entry name" value="PhoD_N"/>
</dbReference>
<dbReference type="KEGG" id="sesp:BN6_14620"/>
<dbReference type="InterPro" id="IPR038607">
    <property type="entry name" value="PhoD-like_sf"/>
</dbReference>
<evidence type="ECO:0000256" key="1">
    <source>
        <dbReference type="SAM" id="MobiDB-lite"/>
    </source>
</evidence>
<dbReference type="PATRIC" id="fig|1179773.3.peg.1465"/>
<dbReference type="AlphaFoldDB" id="K0JPJ0"/>
<dbReference type="eggNOG" id="COG3540">
    <property type="taxonomic scope" value="Bacteria"/>
</dbReference>
<dbReference type="PROSITE" id="PS51318">
    <property type="entry name" value="TAT"/>
    <property type="match status" value="1"/>
</dbReference>
<evidence type="ECO:0000256" key="2">
    <source>
        <dbReference type="SAM" id="SignalP"/>
    </source>
</evidence>
<dbReference type="GO" id="GO:0004630">
    <property type="term" value="F:phospholipase D activity"/>
    <property type="evidence" value="ECO:0007669"/>
    <property type="project" value="UniProtKB-EC"/>
</dbReference>
<feature type="chain" id="PRO_5003833773" evidence="2">
    <location>
        <begin position="37"/>
        <end position="477"/>
    </location>
</feature>
<keyword evidence="2" id="KW-0732">Signal</keyword>
<dbReference type="InterPro" id="IPR006311">
    <property type="entry name" value="TAT_signal"/>
</dbReference>
<dbReference type="Pfam" id="PF16655">
    <property type="entry name" value="PhoD_N"/>
    <property type="match status" value="1"/>
</dbReference>
<keyword evidence="5" id="KW-0378">Hydrolase</keyword>
<dbReference type="EC" id="3.1.4.4" evidence="5"/>
<name>K0JPJ0_SACES</name>
<dbReference type="EMBL" id="HE804045">
    <property type="protein sequence ID" value="CCH28785.1"/>
    <property type="molecule type" value="Genomic_DNA"/>
</dbReference>
<gene>
    <name evidence="5" type="primary">pld</name>
    <name evidence="5" type="ordered locus">BN6_14620</name>
</gene>
<dbReference type="Gene3D" id="3.60.21.70">
    <property type="entry name" value="PhoD-like phosphatase"/>
    <property type="match status" value="2"/>
</dbReference>
<dbReference type="InterPro" id="IPR052900">
    <property type="entry name" value="Phospholipid_Metab_Enz"/>
</dbReference>
<evidence type="ECO:0000313" key="6">
    <source>
        <dbReference type="Proteomes" id="UP000006281"/>
    </source>
</evidence>
<feature type="region of interest" description="Disordered" evidence="1">
    <location>
        <begin position="313"/>
        <end position="337"/>
    </location>
</feature>
<dbReference type="SUPFAM" id="SSF56300">
    <property type="entry name" value="Metallo-dependent phosphatases"/>
    <property type="match status" value="1"/>
</dbReference>
<proteinExistence type="predicted"/>
<dbReference type="Gene3D" id="2.60.40.380">
    <property type="entry name" value="Purple acid phosphatase-like, N-terminal"/>
    <property type="match status" value="1"/>
</dbReference>
<dbReference type="InterPro" id="IPR018946">
    <property type="entry name" value="PhoD-like_MPP"/>
</dbReference>
<protein>
    <submittedName>
        <fullName evidence="5">Phospholipase D</fullName>
        <ecNumber evidence="5">3.1.4.4</ecNumber>
    </submittedName>
</protein>
<feature type="domain" description="PhoD-like phosphatase metallophosphatase" evidence="3">
    <location>
        <begin position="152"/>
        <end position="331"/>
    </location>
</feature>
<feature type="domain" description="Phospholipase D N-terminal" evidence="4">
    <location>
        <begin position="43"/>
        <end position="139"/>
    </location>
</feature>
<dbReference type="InterPro" id="IPR029052">
    <property type="entry name" value="Metallo-depent_PP-like"/>
</dbReference>
<dbReference type="PANTHER" id="PTHR43606:SF2">
    <property type="entry name" value="ALKALINE PHOSPHATASE FAMILY PROTEIN (AFU_ORTHOLOGUE AFUA_5G03860)"/>
    <property type="match status" value="1"/>
</dbReference>
<dbReference type="Proteomes" id="UP000006281">
    <property type="component" value="Chromosome"/>
</dbReference>
<accession>K0JPJ0</accession>
<organism evidence="5 6">
    <name type="scientific">Saccharothrix espanaensis (strain ATCC 51144 / DSM 44229 / JCM 9112 / NBRC 15066 / NRRL 15764)</name>
    <dbReference type="NCBI Taxonomy" id="1179773"/>
    <lineage>
        <taxon>Bacteria</taxon>
        <taxon>Bacillati</taxon>
        <taxon>Actinomycetota</taxon>
        <taxon>Actinomycetes</taxon>
        <taxon>Pseudonocardiales</taxon>
        <taxon>Pseudonocardiaceae</taxon>
        <taxon>Saccharothrix</taxon>
    </lineage>
</organism>
<sequence length="477" mass="53055">MVDRTRTRRTHPRRDALRLGAIAGVVALAPAVPAAASSPAFRHGVASGDPLPDRVVLWTRVTPTDDATPGSGRGPDVTVDYEIADDAAFRRVVARGCARTGPHRDHTVKLDVAGLRPNRRYYYRFTYDGTRSPVGRTRTAPSRRADVEALRFGVVSCSNWGVGHFAAYRHLAERDDLDAVLHLGDYLYEGHDGTTVPLRPAEPPHETVTLADYRQRHAQYQTDPDLQQLHAAYPWIITVDDHEFADNAWAGGSPSHTEGDEGTWADRKAAALRAYREWMPVRFDGEHVYRRLRYGTLAEITMLDLRGYRSRQLEPGQQDTPDRTMTGGVQTNPDQWDGYRHDRDAVLSWPAERNIADTVFLTGDVHCSWAFEVPGDGYPVRPPLATELVVPSVTSDNIDELTGSPPRTTSLAIEAALLGLNRHLKWVELDSHGYAVLDVTAARIRLDWYFLADRTRRDSPATLAKSVTVGSGSQRLS</sequence>
<evidence type="ECO:0000259" key="3">
    <source>
        <dbReference type="Pfam" id="PF09423"/>
    </source>
</evidence>
<reference evidence="5 6" key="1">
    <citation type="journal article" date="2012" name="BMC Genomics">
        <title>Complete genome sequence of Saccharothrix espanaensis DSM 44229T and comparison to the other completely sequenced Pseudonocardiaceae.</title>
        <authorList>
            <person name="Strobel T."/>
            <person name="Al-Dilaimi A."/>
            <person name="Blom J."/>
            <person name="Gessner A."/>
            <person name="Kalinowski J."/>
            <person name="Luzhetska M."/>
            <person name="Puhler A."/>
            <person name="Szczepanowski R."/>
            <person name="Bechthold A."/>
            <person name="Ruckert C."/>
        </authorList>
    </citation>
    <scope>NUCLEOTIDE SEQUENCE [LARGE SCALE GENOMIC DNA]</scope>
    <source>
        <strain evidence="6">ATCC 51144 / DSM 44229 / JCM 9112 / NBRC 15066 / NRRL 15764</strain>
    </source>
</reference>
<dbReference type="Pfam" id="PF09423">
    <property type="entry name" value="PhoD"/>
    <property type="match status" value="1"/>
</dbReference>
<keyword evidence="6" id="KW-1185">Reference proteome</keyword>
<evidence type="ECO:0000259" key="4">
    <source>
        <dbReference type="Pfam" id="PF16655"/>
    </source>
</evidence>
<feature type="signal peptide" evidence="2">
    <location>
        <begin position="1"/>
        <end position="36"/>
    </location>
</feature>